<keyword evidence="1" id="KW-0732">Signal</keyword>
<name>A0A243CV45_BACTU</name>
<dbReference type="InterPro" id="IPR004991">
    <property type="entry name" value="Aerolysin-like"/>
</dbReference>
<proteinExistence type="predicted"/>
<evidence type="ECO:0008006" key="4">
    <source>
        <dbReference type="Google" id="ProtNLM"/>
    </source>
</evidence>
<dbReference type="CDD" id="cd20223">
    <property type="entry name" value="PFM_epsilon-toxin-like"/>
    <property type="match status" value="1"/>
</dbReference>
<dbReference type="SUPFAM" id="SSF56973">
    <property type="entry name" value="Aerolisin/ETX pore-forming domain"/>
    <property type="match status" value="1"/>
</dbReference>
<accession>A0A243CV45</accession>
<dbReference type="Pfam" id="PF03318">
    <property type="entry name" value="ETX_MTX2"/>
    <property type="match status" value="1"/>
</dbReference>
<feature type="signal peptide" evidence="1">
    <location>
        <begin position="1"/>
        <end position="28"/>
    </location>
</feature>
<dbReference type="Gene3D" id="2.170.15.10">
    <property type="entry name" value="Proaerolysin, chain A, domain 3"/>
    <property type="match status" value="1"/>
</dbReference>
<gene>
    <name evidence="2" type="ORF">BK749_15915</name>
</gene>
<reference evidence="2 3" key="1">
    <citation type="submission" date="2016-10" db="EMBL/GenBank/DDBJ databases">
        <title>Comparative genomics of Bacillus thuringiensis reveals a path to pathogens against multiple invertebrate hosts.</title>
        <authorList>
            <person name="Zheng J."/>
            <person name="Gao Q."/>
            <person name="Liu H."/>
            <person name="Peng D."/>
            <person name="Ruan L."/>
            <person name="Sun M."/>
        </authorList>
    </citation>
    <scope>NUCLEOTIDE SEQUENCE [LARGE SCALE GENOMIC DNA]</scope>
    <source>
        <strain evidence="2">BGSC 4CE1</strain>
    </source>
</reference>
<protein>
    <recommendedName>
        <fullName evidence="4">Sulfurtransferase</fullName>
    </recommendedName>
</protein>
<sequence>MYQMKNNKKIRKKFLALSAIASIGVTFATISPELTSAAQLDTIQKTSSINEFAGETKTIQDWQTPLTEAELVFGKHLDSQREYRTSIGDAKYHMKDIKFHSNAVSPDGPPNFTDVGDVFVGHATLNNDLDEKIDLKTDSFSRTLTDSVTTSTTHGFKIGEKTSGKISFPIGEMSQELSLEYNFSTTDSQTNTDSRTYTIPSQTIPVKPHSSVEVIVMLKRSKATGNVNLLTKMSGRVDNWNHCYYPLPGEQYGKNYVHSGSIASMVKYAKNFEKLPNLSVNLDDTINLIGKGTYEAEFGTEYSVTVRPIDKKGKYTGADYTYTVKPEVTKAEA</sequence>
<comment type="caution">
    <text evidence="2">The sequence shown here is derived from an EMBL/GenBank/DDBJ whole genome shotgun (WGS) entry which is preliminary data.</text>
</comment>
<evidence type="ECO:0000313" key="2">
    <source>
        <dbReference type="EMBL" id="OTY74275.1"/>
    </source>
</evidence>
<feature type="chain" id="PRO_5039454606" description="Sulfurtransferase" evidence="1">
    <location>
        <begin position="29"/>
        <end position="333"/>
    </location>
</feature>
<dbReference type="EMBL" id="NFDQ01000067">
    <property type="protein sequence ID" value="OTY74275.1"/>
    <property type="molecule type" value="Genomic_DNA"/>
</dbReference>
<organism evidence="2 3">
    <name type="scientific">Bacillus thuringiensis serovar vazensis</name>
    <dbReference type="NCBI Taxonomy" id="180867"/>
    <lineage>
        <taxon>Bacteria</taxon>
        <taxon>Bacillati</taxon>
        <taxon>Bacillota</taxon>
        <taxon>Bacilli</taxon>
        <taxon>Bacillales</taxon>
        <taxon>Bacillaceae</taxon>
        <taxon>Bacillus</taxon>
        <taxon>Bacillus cereus group</taxon>
    </lineage>
</organism>
<dbReference type="AlphaFoldDB" id="A0A243CV45"/>
<dbReference type="Proteomes" id="UP000194911">
    <property type="component" value="Unassembled WGS sequence"/>
</dbReference>
<evidence type="ECO:0000313" key="3">
    <source>
        <dbReference type="Proteomes" id="UP000194911"/>
    </source>
</evidence>
<evidence type="ECO:0000256" key="1">
    <source>
        <dbReference type="SAM" id="SignalP"/>
    </source>
</evidence>